<gene>
    <name evidence="3" type="ORF">SAMN03097708_00959</name>
</gene>
<feature type="chain" id="PRO_5011539864" evidence="1">
    <location>
        <begin position="25"/>
        <end position="161"/>
    </location>
</feature>
<keyword evidence="1" id="KW-0732">Signal</keyword>
<evidence type="ECO:0000259" key="2">
    <source>
        <dbReference type="PROSITE" id="PS51352"/>
    </source>
</evidence>
<protein>
    <submittedName>
        <fullName evidence="3">Thiol-disulfide isomerase or thioredoxin</fullName>
    </submittedName>
</protein>
<dbReference type="Pfam" id="PF08534">
    <property type="entry name" value="Redoxin"/>
    <property type="match status" value="1"/>
</dbReference>
<dbReference type="InterPro" id="IPR036249">
    <property type="entry name" value="Thioredoxin-like_sf"/>
</dbReference>
<reference evidence="3 4" key="1">
    <citation type="submission" date="2016-10" db="EMBL/GenBank/DDBJ databases">
        <authorList>
            <person name="de Groot N.N."/>
        </authorList>
    </citation>
    <scope>NUCLEOTIDE SEQUENCE [LARGE SCALE GENOMIC DNA]</scope>
    <source>
        <strain evidence="3 4">HLD2</strain>
    </source>
</reference>
<accession>A0A1G5PVZ5</accession>
<dbReference type="Gene3D" id="3.40.30.10">
    <property type="entry name" value="Glutaredoxin"/>
    <property type="match status" value="1"/>
</dbReference>
<dbReference type="CDD" id="cd02966">
    <property type="entry name" value="TlpA_like_family"/>
    <property type="match status" value="1"/>
</dbReference>
<name>A0A1G5PVZ5_9GAMM</name>
<keyword evidence="4" id="KW-1185">Reference proteome</keyword>
<feature type="signal peptide" evidence="1">
    <location>
        <begin position="1"/>
        <end position="24"/>
    </location>
</feature>
<sequence length="161" mass="18167">MKDMILRSASLVFLSLFFATAAPAASAPDAVWSVEGGELRLEQLRGKVVYLDFWASWCAPCRKSFPFMNELQTRYGEQGLVVVAVNLDKDRKLVEQFLAKYPAQFTVAYDPKGETAERFGLKGMPSSYLIDRDGEIRLSHVGFRDEDSRELEAGIRNVLEH</sequence>
<dbReference type="OrthoDB" id="9788279at2"/>
<dbReference type="InterPro" id="IPR013740">
    <property type="entry name" value="Redoxin"/>
</dbReference>
<dbReference type="GO" id="GO:0016491">
    <property type="term" value="F:oxidoreductase activity"/>
    <property type="evidence" value="ECO:0007669"/>
    <property type="project" value="InterPro"/>
</dbReference>
<dbReference type="PANTHER" id="PTHR42852">
    <property type="entry name" value="THIOL:DISULFIDE INTERCHANGE PROTEIN DSBE"/>
    <property type="match status" value="1"/>
</dbReference>
<dbReference type="PROSITE" id="PS51352">
    <property type="entry name" value="THIOREDOXIN_2"/>
    <property type="match status" value="1"/>
</dbReference>
<dbReference type="PANTHER" id="PTHR42852:SF18">
    <property type="entry name" value="CHROMOSOME UNDETERMINED SCAFFOLD_47, WHOLE GENOME SHOTGUN SEQUENCE"/>
    <property type="match status" value="1"/>
</dbReference>
<evidence type="ECO:0000256" key="1">
    <source>
        <dbReference type="SAM" id="SignalP"/>
    </source>
</evidence>
<evidence type="ECO:0000313" key="4">
    <source>
        <dbReference type="Proteomes" id="UP000199648"/>
    </source>
</evidence>
<dbReference type="SUPFAM" id="SSF52833">
    <property type="entry name" value="Thioredoxin-like"/>
    <property type="match status" value="1"/>
</dbReference>
<proteinExistence type="predicted"/>
<dbReference type="GO" id="GO:0016853">
    <property type="term" value="F:isomerase activity"/>
    <property type="evidence" value="ECO:0007669"/>
    <property type="project" value="UniProtKB-KW"/>
</dbReference>
<evidence type="ECO:0000313" key="3">
    <source>
        <dbReference type="EMBL" id="SCZ53592.1"/>
    </source>
</evidence>
<organism evidence="3 4">
    <name type="scientific">Thiohalomonas denitrificans</name>
    <dbReference type="NCBI Taxonomy" id="415747"/>
    <lineage>
        <taxon>Bacteria</taxon>
        <taxon>Pseudomonadati</taxon>
        <taxon>Pseudomonadota</taxon>
        <taxon>Gammaproteobacteria</taxon>
        <taxon>Thiohalomonadales</taxon>
        <taxon>Thiohalomonadaceae</taxon>
        <taxon>Thiohalomonas</taxon>
    </lineage>
</organism>
<dbReference type="STRING" id="415747.SAMN03097708_00959"/>
<dbReference type="Proteomes" id="UP000199648">
    <property type="component" value="Unassembled WGS sequence"/>
</dbReference>
<dbReference type="AlphaFoldDB" id="A0A1G5PVZ5"/>
<dbReference type="InterPro" id="IPR050553">
    <property type="entry name" value="Thioredoxin_ResA/DsbE_sf"/>
</dbReference>
<dbReference type="InterPro" id="IPR013766">
    <property type="entry name" value="Thioredoxin_domain"/>
</dbReference>
<dbReference type="RefSeq" id="WP_092993165.1">
    <property type="nucleotide sequence ID" value="NZ_FMWD01000002.1"/>
</dbReference>
<keyword evidence="3" id="KW-0413">Isomerase</keyword>
<dbReference type="EMBL" id="FMWD01000002">
    <property type="protein sequence ID" value="SCZ53592.1"/>
    <property type="molecule type" value="Genomic_DNA"/>
</dbReference>
<feature type="domain" description="Thioredoxin" evidence="2">
    <location>
        <begin position="16"/>
        <end position="160"/>
    </location>
</feature>